<accession>A0AAV5UZJ8</accession>
<evidence type="ECO:0000313" key="1">
    <source>
        <dbReference type="EMBL" id="GMT12712.1"/>
    </source>
</evidence>
<gene>
    <name evidence="1" type="ORF">PFISCL1PPCAC_4009</name>
</gene>
<comment type="caution">
    <text evidence="1">The sequence shown here is derived from an EMBL/GenBank/DDBJ whole genome shotgun (WGS) entry which is preliminary data.</text>
</comment>
<dbReference type="Proteomes" id="UP001432322">
    <property type="component" value="Unassembled WGS sequence"/>
</dbReference>
<organism evidence="1 2">
    <name type="scientific">Pristionchus fissidentatus</name>
    <dbReference type="NCBI Taxonomy" id="1538716"/>
    <lineage>
        <taxon>Eukaryota</taxon>
        <taxon>Metazoa</taxon>
        <taxon>Ecdysozoa</taxon>
        <taxon>Nematoda</taxon>
        <taxon>Chromadorea</taxon>
        <taxon>Rhabditida</taxon>
        <taxon>Rhabditina</taxon>
        <taxon>Diplogasteromorpha</taxon>
        <taxon>Diplogasteroidea</taxon>
        <taxon>Neodiplogasteridae</taxon>
        <taxon>Pristionchus</taxon>
    </lineage>
</organism>
<reference evidence="1" key="1">
    <citation type="submission" date="2023-10" db="EMBL/GenBank/DDBJ databases">
        <title>Genome assembly of Pristionchus species.</title>
        <authorList>
            <person name="Yoshida K."/>
            <person name="Sommer R.J."/>
        </authorList>
    </citation>
    <scope>NUCLEOTIDE SEQUENCE</scope>
    <source>
        <strain evidence="1">RS5133</strain>
    </source>
</reference>
<sequence>VFLFPAFIVSDELPCDDGTDNVVRLFNSPGGNNLVVSLNNVAMTTYDANLRTACNTTGGDITFPGSSTLNKGTMTISIAVDARAVRVELSMRKDDNTVGWVCVNGKAQNGIVEDDYCTFDLCNNQVIFAFQICDALTKPGTYKFDDNSMYLFFNPIPYENRNLMTGMWKISVEGLIEDQSIFAWTFLGSDDSGWVHITKTMVQ</sequence>
<proteinExistence type="predicted"/>
<evidence type="ECO:0000313" key="2">
    <source>
        <dbReference type="Proteomes" id="UP001432322"/>
    </source>
</evidence>
<feature type="non-terminal residue" evidence="1">
    <location>
        <position position="1"/>
    </location>
</feature>
<dbReference type="EMBL" id="BTSY01000002">
    <property type="protein sequence ID" value="GMT12712.1"/>
    <property type="molecule type" value="Genomic_DNA"/>
</dbReference>
<keyword evidence="2" id="KW-1185">Reference proteome</keyword>
<evidence type="ECO:0008006" key="3">
    <source>
        <dbReference type="Google" id="ProtNLM"/>
    </source>
</evidence>
<dbReference type="AlphaFoldDB" id="A0AAV5UZJ8"/>
<protein>
    <recommendedName>
        <fullName evidence="3">P/Homo B domain-containing protein</fullName>
    </recommendedName>
</protein>
<name>A0AAV5UZJ8_9BILA</name>